<dbReference type="AlphaFoldDB" id="A0AAU8FSD3"/>
<sequence length="239" mass="27190">MTRLVKDGGITPQYVKSGKFFGRVSRVDEYGGYATYAYDDNNPAGNLWITKKWYNTNGNGLGKEYKFLVVNGRCISSTSKDFVTNDVLNYIYTYNAQGQLEEAKLSNGNAYKYSYKFYPATNSYQLDKLIIVFECNLIGEAAFKYNALANKYSIGNNYGNIEKYLPIFGKFNDLLVDATEEFQYSPPDVISTSKFTYTLDSDGLPTNIMTLHDTKENGVSKKVETENRIYKYSDNWQGI</sequence>
<evidence type="ECO:0008006" key="2">
    <source>
        <dbReference type="Google" id="ProtNLM"/>
    </source>
</evidence>
<accession>A0AAU8FSD3</accession>
<gene>
    <name evidence="1" type="ORF">ABV298_10225</name>
</gene>
<organism evidence="1">
    <name type="scientific">Dyadobacter sp. 676</name>
    <dbReference type="NCBI Taxonomy" id="3088362"/>
    <lineage>
        <taxon>Bacteria</taxon>
        <taxon>Pseudomonadati</taxon>
        <taxon>Bacteroidota</taxon>
        <taxon>Cytophagia</taxon>
        <taxon>Cytophagales</taxon>
        <taxon>Spirosomataceae</taxon>
        <taxon>Dyadobacter</taxon>
    </lineage>
</organism>
<dbReference type="RefSeq" id="WP_353722024.1">
    <property type="nucleotide sequence ID" value="NZ_CP159289.1"/>
</dbReference>
<proteinExistence type="predicted"/>
<reference evidence="1" key="1">
    <citation type="submission" date="2024-06" db="EMBL/GenBank/DDBJ databases">
        <title>Sequencing and assembly of the genome of Dyadobacter sp. strain 676, a symbiont of Cyamopsis tetragonoloba.</title>
        <authorList>
            <person name="Guro P."/>
            <person name="Sazanova A."/>
            <person name="Kuznetsova I."/>
            <person name="Belimov A."/>
            <person name="Safronova V."/>
        </authorList>
    </citation>
    <scope>NUCLEOTIDE SEQUENCE</scope>
    <source>
        <strain evidence="1">676</strain>
    </source>
</reference>
<name>A0AAU8FSD3_9BACT</name>
<protein>
    <recommendedName>
        <fullName evidence="2">RHS repeat-associated core domain-containing protein</fullName>
    </recommendedName>
</protein>
<dbReference type="EMBL" id="CP159289">
    <property type="protein sequence ID" value="XCH26741.1"/>
    <property type="molecule type" value="Genomic_DNA"/>
</dbReference>
<evidence type="ECO:0000313" key="1">
    <source>
        <dbReference type="EMBL" id="XCH26741.1"/>
    </source>
</evidence>